<keyword evidence="6" id="KW-1185">Reference proteome</keyword>
<proteinExistence type="predicted"/>
<dbReference type="FunFam" id="2.30.38.10:FF:000003">
    <property type="entry name" value="Vibriobactin-specific 2,3-dihydroxybenzoate-AMP ligase"/>
    <property type="match status" value="1"/>
</dbReference>
<dbReference type="AlphaFoldDB" id="A0A2U1SMQ9"/>
<dbReference type="Pfam" id="PF00501">
    <property type="entry name" value="AMP-binding"/>
    <property type="match status" value="1"/>
</dbReference>
<comment type="pathway">
    <text evidence="1">Siderophore biosynthesis.</text>
</comment>
<evidence type="ECO:0000259" key="3">
    <source>
        <dbReference type="Pfam" id="PF00501"/>
    </source>
</evidence>
<dbReference type="Proteomes" id="UP000245137">
    <property type="component" value="Unassembled WGS sequence"/>
</dbReference>
<evidence type="ECO:0000259" key="4">
    <source>
        <dbReference type="Pfam" id="PF13193"/>
    </source>
</evidence>
<dbReference type="GO" id="GO:0008668">
    <property type="term" value="F:2,3-dihydroxybenzoate--[aryl-carrier protein] ligase"/>
    <property type="evidence" value="ECO:0007669"/>
    <property type="project" value="InterPro"/>
</dbReference>
<dbReference type="Pfam" id="PF13193">
    <property type="entry name" value="AMP-binding_C"/>
    <property type="match status" value="1"/>
</dbReference>
<dbReference type="PANTHER" id="PTHR43767">
    <property type="entry name" value="LONG-CHAIN-FATTY-ACID--COA LIGASE"/>
    <property type="match status" value="1"/>
</dbReference>
<dbReference type="Gene3D" id="3.30.300.30">
    <property type="match status" value="1"/>
</dbReference>
<accession>A0A2U1SMQ9</accession>
<feature type="domain" description="AMP-dependent synthetase/ligase" evidence="3">
    <location>
        <begin position="35"/>
        <end position="397"/>
    </location>
</feature>
<dbReference type="GO" id="GO:0016779">
    <property type="term" value="F:nucleotidyltransferase activity"/>
    <property type="evidence" value="ECO:0007669"/>
    <property type="project" value="UniProtKB-KW"/>
</dbReference>
<dbReference type="InterPro" id="IPR020845">
    <property type="entry name" value="AMP-binding_CS"/>
</dbReference>
<evidence type="ECO:0000313" key="6">
    <source>
        <dbReference type="Proteomes" id="UP000245137"/>
    </source>
</evidence>
<dbReference type="GO" id="GO:0019290">
    <property type="term" value="P:siderophore biosynthetic process"/>
    <property type="evidence" value="ECO:0007669"/>
    <property type="project" value="InterPro"/>
</dbReference>
<dbReference type="OrthoDB" id="9803968at2"/>
<dbReference type="InterPro" id="IPR025110">
    <property type="entry name" value="AMP-bd_C"/>
</dbReference>
<keyword evidence="5" id="KW-0548">Nucleotidyltransferase</keyword>
<dbReference type="NCBIfam" id="NF008192">
    <property type="entry name" value="PRK10946.1"/>
    <property type="match status" value="1"/>
</dbReference>
<keyword evidence="5" id="KW-0808">Transferase</keyword>
<protein>
    <submittedName>
        <fullName evidence="5">2,3-dihydroxybenzoate-AMP ligase</fullName>
        <ecNumber evidence="5">2.7.7.58</ecNumber>
    </submittedName>
</protein>
<dbReference type="InterPro" id="IPR000873">
    <property type="entry name" value="AMP-dep_synth/lig_dom"/>
</dbReference>
<keyword evidence="2 5" id="KW-0436">Ligase</keyword>
<reference evidence="5 6" key="1">
    <citation type="journal article" date="2018" name="Appl. Microbiol. Biotechnol.">
        <title>Co-cultivation of the strictly anaerobic methanogen Methanosarcina barkeri with aerobic methanotrophs in an oxygen-limited membrane bioreactor.</title>
        <authorList>
            <person name="In 't Zandt M.H."/>
            <person name="van den Bosch T.J.M."/>
            <person name="Rijkers R."/>
            <person name="van Kessel M.A.H.J."/>
            <person name="Jetten M.S.M."/>
            <person name="Welte C.U."/>
        </authorList>
    </citation>
    <scope>NUCLEOTIDE SEQUENCE [LARGE SCALE GENOMIC DNA]</scope>
    <source>
        <strain evidence="5 6">DSM 17706</strain>
    </source>
</reference>
<dbReference type="InterPro" id="IPR042099">
    <property type="entry name" value="ANL_N_sf"/>
</dbReference>
<evidence type="ECO:0000313" key="5">
    <source>
        <dbReference type="EMBL" id="PWB92902.1"/>
    </source>
</evidence>
<gene>
    <name evidence="5" type="primary">entE</name>
    <name evidence="5" type="ORF">C5689_15840</name>
</gene>
<evidence type="ECO:0000256" key="2">
    <source>
        <dbReference type="ARBA" id="ARBA00022598"/>
    </source>
</evidence>
<dbReference type="Gene3D" id="3.40.50.12780">
    <property type="entry name" value="N-terminal domain of ligase-like"/>
    <property type="match status" value="1"/>
</dbReference>
<dbReference type="InterPro" id="IPR011963">
    <property type="entry name" value="DHB_AMP_lig"/>
</dbReference>
<dbReference type="SUPFAM" id="SSF56801">
    <property type="entry name" value="Acetyl-CoA synthetase-like"/>
    <property type="match status" value="1"/>
</dbReference>
<dbReference type="InterPro" id="IPR050237">
    <property type="entry name" value="ATP-dep_AMP-bd_enzyme"/>
</dbReference>
<organism evidence="5 6">
    <name type="scientific">Methylosinus sporium</name>
    <dbReference type="NCBI Taxonomy" id="428"/>
    <lineage>
        <taxon>Bacteria</taxon>
        <taxon>Pseudomonadati</taxon>
        <taxon>Pseudomonadota</taxon>
        <taxon>Alphaproteobacteria</taxon>
        <taxon>Hyphomicrobiales</taxon>
        <taxon>Methylocystaceae</taxon>
        <taxon>Methylosinus</taxon>
    </lineage>
</organism>
<dbReference type="EC" id="2.7.7.58" evidence="5"/>
<evidence type="ECO:0000256" key="1">
    <source>
        <dbReference type="ARBA" id="ARBA00004924"/>
    </source>
</evidence>
<dbReference type="PANTHER" id="PTHR43767:SF10">
    <property type="entry name" value="SURFACTIN SYNTHASE SUBUNIT 1"/>
    <property type="match status" value="1"/>
</dbReference>
<feature type="domain" description="AMP-binding enzyme C-terminal" evidence="4">
    <location>
        <begin position="448"/>
        <end position="522"/>
    </location>
</feature>
<comment type="caution">
    <text evidence="5">The sequence shown here is derived from an EMBL/GenBank/DDBJ whole genome shotgun (WGS) entry which is preliminary data.</text>
</comment>
<dbReference type="NCBIfam" id="TIGR02275">
    <property type="entry name" value="DHB_AMP_lig"/>
    <property type="match status" value="1"/>
</dbReference>
<dbReference type="PROSITE" id="PS00455">
    <property type="entry name" value="AMP_BINDING"/>
    <property type="match status" value="1"/>
</dbReference>
<name>A0A2U1SMQ9_METSR</name>
<sequence>MSVDFTPWPEDLVRRYREKGYWRGEPLTVLLTKRLEIAPDATAIICGERRFSYAELDAWSTSLAIGFSRQGLRAGDTALVQLPNVAEFYAVFFALLKIGVVPVNALFSHNRLELSAYAEQIRPALLIACARHPLFANGAYVEALQIAIPALRVVQILGETSYAESLAPFAERRYDVSASELRGSAPGEVAFLQLSGGSTGAPKLIPRTHDDYYYSLRRSAEICGLTEKSRYLCALPAPHNFPLSSPGALGVFHMGGTVVLAPDPSPSVCFDLIRRHGVDIAAVAPPIAMLWLEAAADEAPLSSLRLLQVGGARLGETVARRIPATLGCRLQQVFGMAEGLVNYTRLDDDEETIFTTQGRPMCEDDEVKIVDPQGAPVGSGEIGELLTRGPYTFRGYHRAAEENARAFDAEGFYRSGDLVRMTETGHIQVVGRKKDQINRGGEKFAAEELENLLLTHAQIADAALVATPDALMGEKSCACVVARGDVRPLALRKHLRALGVAEFKLPDRFEFLERLPVTAAGKIDKRALRDLVASRPAH</sequence>
<dbReference type="RefSeq" id="WP_108918227.1">
    <property type="nucleotide sequence ID" value="NZ_BGJY01000025.1"/>
</dbReference>
<dbReference type="InterPro" id="IPR045851">
    <property type="entry name" value="AMP-bd_C_sf"/>
</dbReference>
<dbReference type="EMBL" id="PUIV01000033">
    <property type="protein sequence ID" value="PWB92902.1"/>
    <property type="molecule type" value="Genomic_DNA"/>
</dbReference>